<proteinExistence type="predicted"/>
<evidence type="ECO:0000313" key="2">
    <source>
        <dbReference type="Proteomes" id="UP001596065"/>
    </source>
</evidence>
<organism evidence="1 2">
    <name type="scientific">Streptomyces nogalater</name>
    <dbReference type="NCBI Taxonomy" id="38314"/>
    <lineage>
        <taxon>Bacteria</taxon>
        <taxon>Bacillati</taxon>
        <taxon>Actinomycetota</taxon>
        <taxon>Actinomycetes</taxon>
        <taxon>Kitasatosporales</taxon>
        <taxon>Streptomycetaceae</taxon>
        <taxon>Streptomyces</taxon>
    </lineage>
</organism>
<keyword evidence="2" id="KW-1185">Reference proteome</keyword>
<sequence>MNTDDVTARVLDFIRTEFLWSDEDRAIDAATPLLEWGIIDSLRIALLQAFILNEWDVSVPTARIDAKNFRNAASIAAMIRELEQETVR</sequence>
<accession>A0ABW0WB92</accession>
<gene>
    <name evidence="1" type="ORF">ACFP3J_07920</name>
</gene>
<evidence type="ECO:0008006" key="3">
    <source>
        <dbReference type="Google" id="ProtNLM"/>
    </source>
</evidence>
<dbReference type="Gene3D" id="1.10.1200.10">
    <property type="entry name" value="ACP-like"/>
    <property type="match status" value="1"/>
</dbReference>
<dbReference type="InterPro" id="IPR036736">
    <property type="entry name" value="ACP-like_sf"/>
</dbReference>
<dbReference type="Proteomes" id="UP001596065">
    <property type="component" value="Unassembled WGS sequence"/>
</dbReference>
<evidence type="ECO:0000313" key="1">
    <source>
        <dbReference type="EMBL" id="MFC5655417.1"/>
    </source>
</evidence>
<dbReference type="RefSeq" id="WP_344348321.1">
    <property type="nucleotide sequence ID" value="NZ_BAAASM010000015.1"/>
</dbReference>
<dbReference type="EMBL" id="JBHSOE010000009">
    <property type="protein sequence ID" value="MFC5655417.1"/>
    <property type="molecule type" value="Genomic_DNA"/>
</dbReference>
<dbReference type="SUPFAM" id="SSF47336">
    <property type="entry name" value="ACP-like"/>
    <property type="match status" value="1"/>
</dbReference>
<name>A0ABW0WB92_STRNO</name>
<protein>
    <recommendedName>
        <fullName evidence="3">Acyl carrier protein</fullName>
    </recommendedName>
</protein>
<reference evidence="2" key="1">
    <citation type="journal article" date="2019" name="Int. J. Syst. Evol. Microbiol.">
        <title>The Global Catalogue of Microorganisms (GCM) 10K type strain sequencing project: providing services to taxonomists for standard genome sequencing and annotation.</title>
        <authorList>
            <consortium name="The Broad Institute Genomics Platform"/>
            <consortium name="The Broad Institute Genome Sequencing Center for Infectious Disease"/>
            <person name="Wu L."/>
            <person name="Ma J."/>
        </authorList>
    </citation>
    <scope>NUCLEOTIDE SEQUENCE [LARGE SCALE GENOMIC DNA]</scope>
    <source>
        <strain evidence="2">KCTC 5701</strain>
    </source>
</reference>
<comment type="caution">
    <text evidence="1">The sequence shown here is derived from an EMBL/GenBank/DDBJ whole genome shotgun (WGS) entry which is preliminary data.</text>
</comment>